<evidence type="ECO:0000256" key="1">
    <source>
        <dbReference type="SAM" id="MobiDB-lite"/>
    </source>
</evidence>
<protein>
    <submittedName>
        <fullName evidence="2">Uncharacterized protein</fullName>
    </submittedName>
</protein>
<reference evidence="2 3" key="1">
    <citation type="submission" date="2019-05" db="EMBL/GenBank/DDBJ databases">
        <title>Another draft genome of Portunus trituberculatus and its Hox gene families provides insights of decapod evolution.</title>
        <authorList>
            <person name="Jeong J.-H."/>
            <person name="Song I."/>
            <person name="Kim S."/>
            <person name="Choi T."/>
            <person name="Kim D."/>
            <person name="Ryu S."/>
            <person name="Kim W."/>
        </authorList>
    </citation>
    <scope>NUCLEOTIDE SEQUENCE [LARGE SCALE GENOMIC DNA]</scope>
    <source>
        <tissue evidence="2">Muscle</tissue>
    </source>
</reference>
<dbReference type="EMBL" id="VSRR010001418">
    <property type="protein sequence ID" value="MPC25119.1"/>
    <property type="molecule type" value="Genomic_DNA"/>
</dbReference>
<evidence type="ECO:0000313" key="2">
    <source>
        <dbReference type="EMBL" id="MPC25119.1"/>
    </source>
</evidence>
<evidence type="ECO:0000313" key="3">
    <source>
        <dbReference type="Proteomes" id="UP000324222"/>
    </source>
</evidence>
<feature type="region of interest" description="Disordered" evidence="1">
    <location>
        <begin position="99"/>
        <end position="128"/>
    </location>
</feature>
<keyword evidence="3" id="KW-1185">Reference proteome</keyword>
<accession>A0A5B7DVK0</accession>
<proteinExistence type="predicted"/>
<gene>
    <name evidence="2" type="ORF">E2C01_018219</name>
</gene>
<comment type="caution">
    <text evidence="2">The sequence shown here is derived from an EMBL/GenBank/DDBJ whole genome shotgun (WGS) entry which is preliminary data.</text>
</comment>
<sequence>MGGNYLTTTANGATAAATAAAPASGRTRWTICRHSHRNRQYHKETHLKETKGSLWPGFTHLQCCAGTRDCPPPPAAETETTFLSMPCCRLRTYIIDLKSQPRPSHQPLLLSGQQTSDNEENQRRSLSG</sequence>
<dbReference type="Proteomes" id="UP000324222">
    <property type="component" value="Unassembled WGS sequence"/>
</dbReference>
<name>A0A5B7DVK0_PORTR</name>
<organism evidence="2 3">
    <name type="scientific">Portunus trituberculatus</name>
    <name type="common">Swimming crab</name>
    <name type="synonym">Neptunus trituberculatus</name>
    <dbReference type="NCBI Taxonomy" id="210409"/>
    <lineage>
        <taxon>Eukaryota</taxon>
        <taxon>Metazoa</taxon>
        <taxon>Ecdysozoa</taxon>
        <taxon>Arthropoda</taxon>
        <taxon>Crustacea</taxon>
        <taxon>Multicrustacea</taxon>
        <taxon>Malacostraca</taxon>
        <taxon>Eumalacostraca</taxon>
        <taxon>Eucarida</taxon>
        <taxon>Decapoda</taxon>
        <taxon>Pleocyemata</taxon>
        <taxon>Brachyura</taxon>
        <taxon>Eubrachyura</taxon>
        <taxon>Portunoidea</taxon>
        <taxon>Portunidae</taxon>
        <taxon>Portuninae</taxon>
        <taxon>Portunus</taxon>
    </lineage>
</organism>
<dbReference type="AlphaFoldDB" id="A0A5B7DVK0"/>